<keyword evidence="2" id="KW-0012">Acyltransferase</keyword>
<dbReference type="PANTHER" id="PTHR10434:SF11">
    <property type="entry name" value="1-ACYL-SN-GLYCEROL-3-PHOSPHATE ACYLTRANSFERASE"/>
    <property type="match status" value="1"/>
</dbReference>
<evidence type="ECO:0000256" key="1">
    <source>
        <dbReference type="ARBA" id="ARBA00022679"/>
    </source>
</evidence>
<evidence type="ECO:0000313" key="4">
    <source>
        <dbReference type="EMBL" id="CAB4874637.1"/>
    </source>
</evidence>
<dbReference type="AlphaFoldDB" id="A0A6J7DVE3"/>
<sequence length="226" mass="25093">MSEVESFFADQSLWSKASYQFWKAIATGFVRLLTRMTVEGKENLPRTGAYVLAPVHRSYVDTPIAAGVTRRRMRFMGKDSMWKNKPFGWLLSSVGGFPVTRGTIDIEALKRCIHVLSVGEPLVMFPEGERKSGPVVQPLFEGAAYVACRGRVPVIPVGIGGSERVMPKGAKFIYPRKVHVIVGRPIYPVTDERGRAPRTEVKRLTAELHAELQVLFDAAQAHVGLN</sequence>
<reference evidence="4" key="1">
    <citation type="submission" date="2020-05" db="EMBL/GenBank/DDBJ databases">
        <authorList>
            <person name="Chiriac C."/>
            <person name="Salcher M."/>
            <person name="Ghai R."/>
            <person name="Kavagutti S V."/>
        </authorList>
    </citation>
    <scope>NUCLEOTIDE SEQUENCE</scope>
</reference>
<dbReference type="Pfam" id="PF01553">
    <property type="entry name" value="Acyltransferase"/>
    <property type="match status" value="1"/>
</dbReference>
<dbReference type="PANTHER" id="PTHR10434">
    <property type="entry name" value="1-ACYL-SN-GLYCEROL-3-PHOSPHATE ACYLTRANSFERASE"/>
    <property type="match status" value="1"/>
</dbReference>
<dbReference type="GO" id="GO:0003841">
    <property type="term" value="F:1-acylglycerol-3-phosphate O-acyltransferase activity"/>
    <property type="evidence" value="ECO:0007669"/>
    <property type="project" value="TreeGrafter"/>
</dbReference>
<dbReference type="GO" id="GO:0006654">
    <property type="term" value="P:phosphatidic acid biosynthetic process"/>
    <property type="evidence" value="ECO:0007669"/>
    <property type="project" value="TreeGrafter"/>
</dbReference>
<gene>
    <name evidence="4" type="ORF">UFOPK3376_01050</name>
</gene>
<evidence type="ECO:0000259" key="3">
    <source>
        <dbReference type="SMART" id="SM00563"/>
    </source>
</evidence>
<organism evidence="4">
    <name type="scientific">freshwater metagenome</name>
    <dbReference type="NCBI Taxonomy" id="449393"/>
    <lineage>
        <taxon>unclassified sequences</taxon>
        <taxon>metagenomes</taxon>
        <taxon>ecological metagenomes</taxon>
    </lineage>
</organism>
<dbReference type="EMBL" id="CAFBLP010000020">
    <property type="protein sequence ID" value="CAB4874637.1"/>
    <property type="molecule type" value="Genomic_DNA"/>
</dbReference>
<name>A0A6J7DVE3_9ZZZZ</name>
<dbReference type="CDD" id="cd07989">
    <property type="entry name" value="LPLAT_AGPAT-like"/>
    <property type="match status" value="1"/>
</dbReference>
<keyword evidence="1" id="KW-0808">Transferase</keyword>
<accession>A0A6J7DVE3</accession>
<dbReference type="InterPro" id="IPR002123">
    <property type="entry name" value="Plipid/glycerol_acylTrfase"/>
</dbReference>
<feature type="domain" description="Phospholipid/glycerol acyltransferase" evidence="3">
    <location>
        <begin position="50"/>
        <end position="162"/>
    </location>
</feature>
<protein>
    <submittedName>
        <fullName evidence="4">Unannotated protein</fullName>
    </submittedName>
</protein>
<evidence type="ECO:0000256" key="2">
    <source>
        <dbReference type="ARBA" id="ARBA00023315"/>
    </source>
</evidence>
<dbReference type="SUPFAM" id="SSF69593">
    <property type="entry name" value="Glycerol-3-phosphate (1)-acyltransferase"/>
    <property type="match status" value="1"/>
</dbReference>
<proteinExistence type="predicted"/>
<dbReference type="SMART" id="SM00563">
    <property type="entry name" value="PlsC"/>
    <property type="match status" value="1"/>
</dbReference>